<evidence type="ECO:0000313" key="2">
    <source>
        <dbReference type="EMBL" id="EWG54823.1"/>
    </source>
</evidence>
<dbReference type="GeneID" id="30070328"/>
<name>W7MTM6_GIBM7</name>
<sequence length="133" mass="15345">MIPRTPAANHIRNALISNRLAPFQGIKPMLLAIVALSNSWCFFRISESAAQLNCWMNLPVQRIFAVSASCFIKSCHRWPEATGAWFRPRSQAVVREEKMRSLRRMSRSVVVKRMWLKFEAIFVTFLIILHAAE</sequence>
<dbReference type="AlphaFoldDB" id="W7MTM6"/>
<evidence type="ECO:0000256" key="1">
    <source>
        <dbReference type="SAM" id="Phobius"/>
    </source>
</evidence>
<accession>W7MTM6</accession>
<dbReference type="EMBL" id="DS022262">
    <property type="protein sequence ID" value="EWG54823.1"/>
    <property type="molecule type" value="Genomic_DNA"/>
</dbReference>
<keyword evidence="1" id="KW-0812">Transmembrane</keyword>
<dbReference type="Proteomes" id="UP000009096">
    <property type="component" value="Chromosome 11"/>
</dbReference>
<keyword evidence="1" id="KW-1133">Transmembrane helix</keyword>
<protein>
    <submittedName>
        <fullName evidence="2">Uncharacterized protein</fullName>
    </submittedName>
</protein>
<dbReference type="EMBL" id="CM000588">
    <property type="protein sequence ID" value="EWG54823.1"/>
    <property type="molecule type" value="Genomic_DNA"/>
</dbReference>
<feature type="transmembrane region" description="Helical" evidence="1">
    <location>
        <begin position="114"/>
        <end position="132"/>
    </location>
</feature>
<gene>
    <name evidence="2" type="ORF">FVEG_12932</name>
</gene>
<reference evidence="2 3" key="1">
    <citation type="journal article" date="2010" name="Nature">
        <title>Comparative genomics reveals mobile pathogenicity chromosomes in Fusarium.</title>
        <authorList>
            <person name="Ma L.J."/>
            <person name="van der Does H.C."/>
            <person name="Borkovich K.A."/>
            <person name="Coleman J.J."/>
            <person name="Daboussi M.J."/>
            <person name="Di Pietro A."/>
            <person name="Dufresne M."/>
            <person name="Freitag M."/>
            <person name="Grabherr M."/>
            <person name="Henrissat B."/>
            <person name="Houterman P.M."/>
            <person name="Kang S."/>
            <person name="Shim W.B."/>
            <person name="Woloshuk C."/>
            <person name="Xie X."/>
            <person name="Xu J.R."/>
            <person name="Antoniw J."/>
            <person name="Baker S.E."/>
            <person name="Bluhm B.H."/>
            <person name="Breakspear A."/>
            <person name="Brown D.W."/>
            <person name="Butchko R.A."/>
            <person name="Chapman S."/>
            <person name="Coulson R."/>
            <person name="Coutinho P.M."/>
            <person name="Danchin E.G."/>
            <person name="Diener A."/>
            <person name="Gale L.R."/>
            <person name="Gardiner D.M."/>
            <person name="Goff S."/>
            <person name="Hammond-Kosack K.E."/>
            <person name="Hilburn K."/>
            <person name="Hua-Van A."/>
            <person name="Jonkers W."/>
            <person name="Kazan K."/>
            <person name="Kodira C.D."/>
            <person name="Koehrsen M."/>
            <person name="Kumar L."/>
            <person name="Lee Y.H."/>
            <person name="Li L."/>
            <person name="Manners J.M."/>
            <person name="Miranda-Saavedra D."/>
            <person name="Mukherjee M."/>
            <person name="Park G."/>
            <person name="Park J."/>
            <person name="Park S.Y."/>
            <person name="Proctor R.H."/>
            <person name="Regev A."/>
            <person name="Ruiz-Roldan M.C."/>
            <person name="Sain D."/>
            <person name="Sakthikumar S."/>
            <person name="Sykes S."/>
            <person name="Schwartz D.C."/>
            <person name="Turgeon B.G."/>
            <person name="Wapinski I."/>
            <person name="Yoder O."/>
            <person name="Young S."/>
            <person name="Zeng Q."/>
            <person name="Zhou S."/>
            <person name="Galagan J."/>
            <person name="Cuomo C.A."/>
            <person name="Kistler H.C."/>
            <person name="Rep M."/>
        </authorList>
    </citation>
    <scope>NUCLEOTIDE SEQUENCE [LARGE SCALE GENOMIC DNA]</scope>
    <source>
        <strain evidence="3">M3125 / FGSC 7600</strain>
    </source>
</reference>
<dbReference type="RefSeq" id="XP_018761014.1">
    <property type="nucleotide sequence ID" value="XM_018902316.1"/>
</dbReference>
<evidence type="ECO:0000313" key="3">
    <source>
        <dbReference type="Proteomes" id="UP000009096"/>
    </source>
</evidence>
<keyword evidence="3" id="KW-1185">Reference proteome</keyword>
<keyword evidence="1" id="KW-0472">Membrane</keyword>
<organism evidence="2 3">
    <name type="scientific">Gibberella moniliformis (strain M3125 / FGSC 7600)</name>
    <name type="common">Maize ear and stalk rot fungus</name>
    <name type="synonym">Fusarium verticillioides</name>
    <dbReference type="NCBI Taxonomy" id="334819"/>
    <lineage>
        <taxon>Eukaryota</taxon>
        <taxon>Fungi</taxon>
        <taxon>Dikarya</taxon>
        <taxon>Ascomycota</taxon>
        <taxon>Pezizomycotina</taxon>
        <taxon>Sordariomycetes</taxon>
        <taxon>Hypocreomycetidae</taxon>
        <taxon>Hypocreales</taxon>
        <taxon>Nectriaceae</taxon>
        <taxon>Fusarium</taxon>
        <taxon>Fusarium fujikuroi species complex</taxon>
    </lineage>
</organism>
<dbReference type="VEuPathDB" id="FungiDB:FVEG_12932"/>
<proteinExistence type="predicted"/>